<evidence type="ECO:0000256" key="2">
    <source>
        <dbReference type="ARBA" id="ARBA00009045"/>
    </source>
</evidence>
<keyword evidence="4" id="KW-0378">Hydrolase</keyword>
<evidence type="ECO:0000313" key="9">
    <source>
        <dbReference type="EMBL" id="MBT1700063.1"/>
    </source>
</evidence>
<keyword evidence="5 7" id="KW-1133">Transmembrane helix</keyword>
<dbReference type="PANTHER" id="PTHR43731:SF14">
    <property type="entry name" value="PRESENILIN-ASSOCIATED RHOMBOID-LIKE PROTEIN, MITOCHONDRIAL"/>
    <property type="match status" value="1"/>
</dbReference>
<dbReference type="InterPro" id="IPR035952">
    <property type="entry name" value="Rhomboid-like_sf"/>
</dbReference>
<sequence length="209" mass="24142">MITYILIGITVAVSFLAWEKKILFSKFMMNPYRIHRNHEYYRFITSGFIHKDHMHLLFNMFSFYFFGLAVERVFGYVFGDAGAIYYIVLYLLAIVISDLPSYQKFKNYAGYNSLGASGGVSAVIFAFIIFQPLAPICLFAALCLPGFIMGTLYVVFSYYQGRKSNDNINHDAHLYGALFGLVFCMVLYPASISEFFAQIRQWDFLEKFF</sequence>
<dbReference type="InterPro" id="IPR022764">
    <property type="entry name" value="Peptidase_S54_rhomboid_dom"/>
</dbReference>
<evidence type="ECO:0000256" key="3">
    <source>
        <dbReference type="ARBA" id="ARBA00022692"/>
    </source>
</evidence>
<dbReference type="Pfam" id="PF01694">
    <property type="entry name" value="Rhomboid"/>
    <property type="match status" value="1"/>
</dbReference>
<keyword evidence="6 7" id="KW-0472">Membrane</keyword>
<evidence type="ECO:0000259" key="8">
    <source>
        <dbReference type="Pfam" id="PF01694"/>
    </source>
</evidence>
<evidence type="ECO:0000313" key="10">
    <source>
        <dbReference type="Proteomes" id="UP001319200"/>
    </source>
</evidence>
<dbReference type="SUPFAM" id="SSF144091">
    <property type="entry name" value="Rhomboid-like"/>
    <property type="match status" value="1"/>
</dbReference>
<gene>
    <name evidence="9" type="ORF">KK083_24460</name>
</gene>
<reference evidence="9 10" key="1">
    <citation type="submission" date="2021-05" db="EMBL/GenBank/DDBJ databases">
        <title>A Polyphasic approach of four new species of the genus Ohtaekwangia: Ohtaekwangia histidinii sp. nov., Ohtaekwangia cretensis sp. nov., Ohtaekwangia indiensis sp. nov., Ohtaekwangia reichenbachii sp. nov. from diverse environment.</title>
        <authorList>
            <person name="Octaviana S."/>
        </authorList>
    </citation>
    <scope>NUCLEOTIDE SEQUENCE [LARGE SCALE GENOMIC DNA]</scope>
    <source>
        <strain evidence="9 10">PWU4</strain>
    </source>
</reference>
<keyword evidence="9" id="KW-0645">Protease</keyword>
<feature type="transmembrane region" description="Helical" evidence="7">
    <location>
        <begin position="83"/>
        <end position="102"/>
    </location>
</feature>
<feature type="transmembrane region" description="Helical" evidence="7">
    <location>
        <begin position="114"/>
        <end position="133"/>
    </location>
</feature>
<evidence type="ECO:0000256" key="7">
    <source>
        <dbReference type="SAM" id="Phobius"/>
    </source>
</evidence>
<keyword evidence="10" id="KW-1185">Reference proteome</keyword>
<protein>
    <submittedName>
        <fullName evidence="9">Rhomboid family intramembrane serine protease</fullName>
    </submittedName>
</protein>
<evidence type="ECO:0000256" key="1">
    <source>
        <dbReference type="ARBA" id="ARBA00004141"/>
    </source>
</evidence>
<dbReference type="Gene3D" id="1.20.1540.10">
    <property type="entry name" value="Rhomboid-like"/>
    <property type="match status" value="1"/>
</dbReference>
<feature type="domain" description="Peptidase S54 rhomboid" evidence="8">
    <location>
        <begin position="38"/>
        <end position="188"/>
    </location>
</feature>
<proteinExistence type="inferred from homology"/>
<comment type="similarity">
    <text evidence="2">Belongs to the peptidase S54 family.</text>
</comment>
<dbReference type="GO" id="GO:0004252">
    <property type="term" value="F:serine-type endopeptidase activity"/>
    <property type="evidence" value="ECO:0007669"/>
    <property type="project" value="InterPro"/>
</dbReference>
<evidence type="ECO:0000256" key="6">
    <source>
        <dbReference type="ARBA" id="ARBA00023136"/>
    </source>
</evidence>
<dbReference type="InterPro" id="IPR050925">
    <property type="entry name" value="Rhomboid_protease_S54"/>
</dbReference>
<dbReference type="PANTHER" id="PTHR43731">
    <property type="entry name" value="RHOMBOID PROTEASE"/>
    <property type="match status" value="1"/>
</dbReference>
<feature type="transmembrane region" description="Helical" evidence="7">
    <location>
        <begin position="172"/>
        <end position="190"/>
    </location>
</feature>
<dbReference type="Proteomes" id="UP001319200">
    <property type="component" value="Unassembled WGS sequence"/>
</dbReference>
<dbReference type="GO" id="GO:0006508">
    <property type="term" value="P:proteolysis"/>
    <property type="evidence" value="ECO:0007669"/>
    <property type="project" value="UniProtKB-KW"/>
</dbReference>
<organism evidence="9 10">
    <name type="scientific">Chryseosolibacter histidini</name>
    <dbReference type="NCBI Taxonomy" id="2782349"/>
    <lineage>
        <taxon>Bacteria</taxon>
        <taxon>Pseudomonadati</taxon>
        <taxon>Bacteroidota</taxon>
        <taxon>Cytophagia</taxon>
        <taxon>Cytophagales</taxon>
        <taxon>Chryseotaleaceae</taxon>
        <taxon>Chryseosolibacter</taxon>
    </lineage>
</organism>
<comment type="subcellular location">
    <subcellularLocation>
        <location evidence="1">Membrane</location>
        <topology evidence="1">Multi-pass membrane protein</topology>
    </subcellularLocation>
</comment>
<accession>A0AAP2DRM8</accession>
<dbReference type="EMBL" id="JAHESF010000034">
    <property type="protein sequence ID" value="MBT1700063.1"/>
    <property type="molecule type" value="Genomic_DNA"/>
</dbReference>
<dbReference type="GO" id="GO:0016020">
    <property type="term" value="C:membrane"/>
    <property type="evidence" value="ECO:0007669"/>
    <property type="project" value="UniProtKB-SubCell"/>
</dbReference>
<comment type="caution">
    <text evidence="9">The sequence shown here is derived from an EMBL/GenBank/DDBJ whole genome shotgun (WGS) entry which is preliminary data.</text>
</comment>
<feature type="transmembrane region" description="Helical" evidence="7">
    <location>
        <begin position="6"/>
        <end position="24"/>
    </location>
</feature>
<evidence type="ECO:0000256" key="4">
    <source>
        <dbReference type="ARBA" id="ARBA00022801"/>
    </source>
</evidence>
<name>A0AAP2DRM8_9BACT</name>
<keyword evidence="3 7" id="KW-0812">Transmembrane</keyword>
<dbReference type="RefSeq" id="WP_254168400.1">
    <property type="nucleotide sequence ID" value="NZ_JAHESF010000034.1"/>
</dbReference>
<dbReference type="AlphaFoldDB" id="A0AAP2DRM8"/>
<feature type="transmembrane region" description="Helical" evidence="7">
    <location>
        <begin position="139"/>
        <end position="160"/>
    </location>
</feature>
<evidence type="ECO:0000256" key="5">
    <source>
        <dbReference type="ARBA" id="ARBA00022989"/>
    </source>
</evidence>